<evidence type="ECO:0000256" key="3">
    <source>
        <dbReference type="ARBA" id="ARBA00023211"/>
    </source>
</evidence>
<dbReference type="GO" id="GO:0004053">
    <property type="term" value="F:arginase activity"/>
    <property type="evidence" value="ECO:0007669"/>
    <property type="project" value="TreeGrafter"/>
</dbReference>
<dbReference type="PANTHER" id="PTHR43782">
    <property type="entry name" value="ARGINASE"/>
    <property type="match status" value="1"/>
</dbReference>
<dbReference type="Gene3D" id="3.40.800.10">
    <property type="entry name" value="Ureohydrolase domain"/>
    <property type="match status" value="1"/>
</dbReference>
<comment type="similarity">
    <text evidence="4">Belongs to the arginase family.</text>
</comment>
<dbReference type="InterPro" id="IPR023696">
    <property type="entry name" value="Ureohydrolase_dom_sf"/>
</dbReference>
<evidence type="ECO:0000256" key="2">
    <source>
        <dbReference type="ARBA" id="ARBA00022801"/>
    </source>
</evidence>
<keyword evidence="2" id="KW-0378">Hydrolase</keyword>
<evidence type="ECO:0000313" key="6">
    <source>
        <dbReference type="Proteomes" id="UP000238196"/>
    </source>
</evidence>
<evidence type="ECO:0000256" key="4">
    <source>
        <dbReference type="PROSITE-ProRule" id="PRU00742"/>
    </source>
</evidence>
<dbReference type="CDD" id="cd09999">
    <property type="entry name" value="Arginase-like_1"/>
    <property type="match status" value="1"/>
</dbReference>
<dbReference type="PROSITE" id="PS51409">
    <property type="entry name" value="ARGINASE_2"/>
    <property type="match status" value="1"/>
</dbReference>
<dbReference type="SUPFAM" id="SSF52768">
    <property type="entry name" value="Arginase/deacetylase"/>
    <property type="match status" value="1"/>
</dbReference>
<dbReference type="Pfam" id="PF00491">
    <property type="entry name" value="Arginase"/>
    <property type="match status" value="1"/>
</dbReference>
<reference evidence="5 6" key="1">
    <citation type="submission" date="2018-02" db="EMBL/GenBank/DDBJ databases">
        <title>novel marine gammaproteobacteria from coastal saline agro ecosystem.</title>
        <authorList>
            <person name="Krishnan R."/>
            <person name="Ramesh Kumar N."/>
        </authorList>
    </citation>
    <scope>NUCLEOTIDE SEQUENCE [LARGE SCALE GENOMIC DNA]</scope>
    <source>
        <strain evidence="5 6">228</strain>
    </source>
</reference>
<dbReference type="InterPro" id="IPR006035">
    <property type="entry name" value="Ureohydrolase"/>
</dbReference>
<dbReference type="AlphaFoldDB" id="A0A2S5KXA7"/>
<comment type="caution">
    <text evidence="5">The sequence shown here is derived from an EMBL/GenBank/DDBJ whole genome shotgun (WGS) entry which is preliminary data.</text>
</comment>
<name>A0A2S5KXA7_9PROT</name>
<keyword evidence="3" id="KW-0464">Manganese</keyword>
<evidence type="ECO:0000313" key="5">
    <source>
        <dbReference type="EMBL" id="PPC79345.1"/>
    </source>
</evidence>
<proteinExistence type="inferred from homology"/>
<organism evidence="5 6">
    <name type="scientific">Proteobacteria bacterium 228</name>
    <dbReference type="NCBI Taxonomy" id="2083153"/>
    <lineage>
        <taxon>Bacteria</taxon>
        <taxon>Pseudomonadati</taxon>
        <taxon>Pseudomonadota</taxon>
    </lineage>
</organism>
<dbReference type="PANTHER" id="PTHR43782:SF3">
    <property type="entry name" value="ARGINASE"/>
    <property type="match status" value="1"/>
</dbReference>
<dbReference type="EMBL" id="PRLP01000001">
    <property type="protein sequence ID" value="PPC79345.1"/>
    <property type="molecule type" value="Genomic_DNA"/>
</dbReference>
<accession>A0A2S5KXA7</accession>
<keyword evidence="1" id="KW-0479">Metal-binding</keyword>
<protein>
    <submittedName>
        <fullName evidence="5">Arginase</fullName>
    </submittedName>
</protein>
<dbReference type="OrthoDB" id="9789727at2"/>
<sequence length="293" mass="32349">MSSSSTKTLRLHFPQWQGGNNHAYFFGAELLAWLAPESDDPVEKVSVSFDEQTVLNNENGIVGRQVLIQQITESSQLIARHQPDNLVVLGGDCLVDLTPFAYLSEKYQDKLGVLWVDAHPDIMTPEQFSHAHAMVLRALMGEGDSDLTQFVTTPIKASKIFYAGVNEESEYEAQFLASRHMRVCRPEAIRSGDYLPALQQWIVEEKIECLAIHLDLDVLSTASFGSLLFRNPHVPEGTYAGIAQGKLTIAEVLGVISQAAAQAQVVGLGIAEHLPWDSLNLKKMLAQLPLLSR</sequence>
<dbReference type="Proteomes" id="UP000238196">
    <property type="component" value="Unassembled WGS sequence"/>
</dbReference>
<dbReference type="GO" id="GO:0005829">
    <property type="term" value="C:cytosol"/>
    <property type="evidence" value="ECO:0007669"/>
    <property type="project" value="TreeGrafter"/>
</dbReference>
<dbReference type="GO" id="GO:0030145">
    <property type="term" value="F:manganese ion binding"/>
    <property type="evidence" value="ECO:0007669"/>
    <property type="project" value="TreeGrafter"/>
</dbReference>
<gene>
    <name evidence="5" type="ORF">C4K68_00025</name>
</gene>
<evidence type="ECO:0000256" key="1">
    <source>
        <dbReference type="ARBA" id="ARBA00022723"/>
    </source>
</evidence>